<proteinExistence type="predicted"/>
<dbReference type="Gene3D" id="2.60.40.4350">
    <property type="match status" value="1"/>
</dbReference>
<reference evidence="1 2" key="1">
    <citation type="journal article" date="2020" name="Antonie Van Leeuwenhoek">
        <title>Rhodopirellula heiligendammensis sp. nov., Rhodopirellula pilleata sp. nov., and Rhodopirellula solitaria sp. nov. isolated from natural or artificial marine surfaces in Northern Germany and California, USA, and emended description of the genus Rhodopirellula.</title>
        <authorList>
            <person name="Kallscheuer N."/>
            <person name="Wiegand S."/>
            <person name="Jogler M."/>
            <person name="Boedeker C."/>
            <person name="Peeters S.H."/>
            <person name="Rast P."/>
            <person name="Heuer A."/>
            <person name="Jetten M.S.M."/>
            <person name="Rohde M."/>
            <person name="Jogler C."/>
        </authorList>
    </citation>
    <scope>NUCLEOTIDE SEQUENCE [LARGE SCALE GENOMIC DNA]</scope>
    <source>
        <strain evidence="1 2">Poly21</strain>
    </source>
</reference>
<keyword evidence="2" id="KW-1185">Reference proteome</keyword>
<name>A0A5C6C090_9BACT</name>
<dbReference type="InterPro" id="IPR019117">
    <property type="entry name" value="CRISPR-assoc_protein_Cmr3"/>
</dbReference>
<organism evidence="1 2">
    <name type="scientific">Allorhodopirellula heiligendammensis</name>
    <dbReference type="NCBI Taxonomy" id="2714739"/>
    <lineage>
        <taxon>Bacteria</taxon>
        <taxon>Pseudomonadati</taxon>
        <taxon>Planctomycetota</taxon>
        <taxon>Planctomycetia</taxon>
        <taxon>Pirellulales</taxon>
        <taxon>Pirellulaceae</taxon>
        <taxon>Allorhodopirellula</taxon>
    </lineage>
</organism>
<comment type="caution">
    <text evidence="1">The sequence shown here is derived from an EMBL/GenBank/DDBJ whole genome shotgun (WGS) entry which is preliminary data.</text>
</comment>
<evidence type="ECO:0000313" key="2">
    <source>
        <dbReference type="Proteomes" id="UP000319908"/>
    </source>
</evidence>
<dbReference type="Gene3D" id="3.30.70.2940">
    <property type="match status" value="1"/>
</dbReference>
<gene>
    <name evidence="1" type="ORF">Poly21_01050</name>
</gene>
<dbReference type="Proteomes" id="UP000319908">
    <property type="component" value="Unassembled WGS sequence"/>
</dbReference>
<dbReference type="AlphaFoldDB" id="A0A5C6C090"/>
<dbReference type="RefSeq" id="WP_302117056.1">
    <property type="nucleotide sequence ID" value="NZ_SJPU01000001.1"/>
</dbReference>
<protein>
    <submittedName>
        <fullName evidence="1">CRISPR-associated protein</fullName>
    </submittedName>
</protein>
<evidence type="ECO:0000313" key="1">
    <source>
        <dbReference type="EMBL" id="TWU17953.1"/>
    </source>
</evidence>
<accession>A0A5C6C090</accession>
<dbReference type="EMBL" id="SJPU01000001">
    <property type="protein sequence ID" value="TWU17953.1"/>
    <property type="molecule type" value="Genomic_DNA"/>
</dbReference>
<sequence>MSETRWYKITPGDSWFFCDSRSANAGEDQSDLQSIFPPYPQTVVGAIRAALARSLGWERGNWDEAMKAKLGDGFDDVSPLRFTSPMLAIKCEKSFPQRELQLLFQPPMHLIGTRHIESGDSGSPLPTFDPLDWLRPSSDPFMTDMGSIHLPLFPVSGDADNRRLRTADDFFITTSGMQSVLDGNKPDKTELIHQSRLFAMENRIGINREADARSIYSPGHVRLFDGVSLVIGVDGLSDDIELPLTFPLGGESRQAVCERLRQAPVRPQSRSGTCVVLTTAARWLNRWYGVHSGGSATGLHPSFGSKVTTCAVGRPTRIGGFDSRTGRSQTLQAYAPAGSVWWLDESVSLPEDTWCLSLGERTSLGYGTALLAREPVK</sequence>
<dbReference type="Pfam" id="PF09700">
    <property type="entry name" value="Cas_Cmr3"/>
    <property type="match status" value="1"/>
</dbReference>